<feature type="signal peptide" evidence="1">
    <location>
        <begin position="1"/>
        <end position="16"/>
    </location>
</feature>
<dbReference type="EMBL" id="FNAY01000009">
    <property type="protein sequence ID" value="SDF30849.1"/>
    <property type="molecule type" value="Genomic_DNA"/>
</dbReference>
<organism evidence="2 3">
    <name type="scientific">Rhodobacter capsulatus</name>
    <name type="common">Rhodopseudomonas capsulata</name>
    <dbReference type="NCBI Taxonomy" id="1061"/>
    <lineage>
        <taxon>Bacteria</taxon>
        <taxon>Pseudomonadati</taxon>
        <taxon>Pseudomonadota</taxon>
        <taxon>Alphaproteobacteria</taxon>
        <taxon>Rhodobacterales</taxon>
        <taxon>Rhodobacter group</taxon>
        <taxon>Rhodobacter</taxon>
    </lineage>
</organism>
<dbReference type="Proteomes" id="UP000183812">
    <property type="component" value="Unassembled WGS sequence"/>
</dbReference>
<sequence>MRALLLPLLMAGCAAAAPMPDGGARAPRMAEVAGYTGTFLPTGELAVRRTATPFRMDEGAEAKRAANALCGGKVASGDRDNFIDDVWVFPGGCA</sequence>
<feature type="chain" id="PRO_5010360476" description="Lipoprotein" evidence="1">
    <location>
        <begin position="17"/>
        <end position="94"/>
    </location>
</feature>
<evidence type="ECO:0008006" key="4">
    <source>
        <dbReference type="Google" id="ProtNLM"/>
    </source>
</evidence>
<dbReference type="OrthoDB" id="7644586at2"/>
<reference evidence="2 3" key="1">
    <citation type="submission" date="2016-10" db="EMBL/GenBank/DDBJ databases">
        <authorList>
            <person name="de Groot N.N."/>
        </authorList>
    </citation>
    <scope>NUCLEOTIDE SEQUENCE [LARGE SCALE GENOMIC DNA]</scope>
    <source>
        <strain evidence="3">DSM 938 / 37b4</strain>
    </source>
</reference>
<keyword evidence="1" id="KW-0732">Signal</keyword>
<dbReference type="AlphaFoldDB" id="A0A1G7K245"/>
<protein>
    <recommendedName>
        <fullName evidence="4">Lipoprotein</fullName>
    </recommendedName>
</protein>
<gene>
    <name evidence="2" type="ORF">SAMN04244550_02027</name>
</gene>
<evidence type="ECO:0000313" key="3">
    <source>
        <dbReference type="Proteomes" id="UP000183812"/>
    </source>
</evidence>
<name>A0A1G7K245_RHOCA</name>
<evidence type="ECO:0000313" key="2">
    <source>
        <dbReference type="EMBL" id="SDF30849.1"/>
    </source>
</evidence>
<dbReference type="RefSeq" id="WP_074553999.1">
    <property type="nucleotide sequence ID" value="NZ_CP119563.1"/>
</dbReference>
<evidence type="ECO:0000256" key="1">
    <source>
        <dbReference type="SAM" id="SignalP"/>
    </source>
</evidence>
<proteinExistence type="predicted"/>
<accession>A0A1G7K245</accession>